<sequence>MPLIRIDLVEGRSQDEIKILLDTINDCVEQSFETPDRDRYQLVTQHKQNEMVFLDTGLGFERSKNLVVIQVFTSPRDVKMKQKFYKLMSEKLNQKCGLDGKDLFISIMTNNKEDWSFGHGDAQYITGEL</sequence>
<dbReference type="PANTHER" id="PTHR38460:SF1">
    <property type="entry name" value="TAUTOMERASE YOLI-RELATED"/>
    <property type="match status" value="1"/>
</dbReference>
<evidence type="ECO:0000313" key="2">
    <source>
        <dbReference type="Proteomes" id="UP000198931"/>
    </source>
</evidence>
<proteinExistence type="predicted"/>
<gene>
    <name evidence="1" type="ORF">SAMN05443292_1419</name>
</gene>
<accession>A0A1I3FJ84</accession>
<name>A0A1I3FJ84_9FLAO</name>
<dbReference type="SUPFAM" id="SSF55331">
    <property type="entry name" value="Tautomerase/MIF"/>
    <property type="match status" value="1"/>
</dbReference>
<evidence type="ECO:0000313" key="1">
    <source>
        <dbReference type="EMBL" id="SFI11318.1"/>
    </source>
</evidence>
<reference evidence="1 2" key="1">
    <citation type="submission" date="2016-10" db="EMBL/GenBank/DDBJ databases">
        <authorList>
            <person name="de Groot N.N."/>
        </authorList>
    </citation>
    <scope>NUCLEOTIDE SEQUENCE [LARGE SCALE GENOMIC DNA]</scope>
    <source>
        <strain evidence="1 2">DSM 26000</strain>
    </source>
</reference>
<dbReference type="InterPro" id="IPR014347">
    <property type="entry name" value="Tautomerase/MIF_sf"/>
</dbReference>
<dbReference type="Gene3D" id="3.30.429.10">
    <property type="entry name" value="Macrophage Migration Inhibitory Factor"/>
    <property type="match status" value="1"/>
</dbReference>
<dbReference type="PANTHER" id="PTHR38460">
    <property type="entry name" value="TAUTOMERASE YOLI-RELATED"/>
    <property type="match status" value="1"/>
</dbReference>
<dbReference type="InterPro" id="IPR037479">
    <property type="entry name" value="Tauto_MSAD"/>
</dbReference>
<dbReference type="Proteomes" id="UP000198931">
    <property type="component" value="Unassembled WGS sequence"/>
</dbReference>
<dbReference type="RefSeq" id="WP_090079428.1">
    <property type="nucleotide sequence ID" value="NZ_FOQT01000002.1"/>
</dbReference>
<organism evidence="1 2">
    <name type="scientific">Halpernia frigidisoli</name>
    <dbReference type="NCBI Taxonomy" id="1125876"/>
    <lineage>
        <taxon>Bacteria</taxon>
        <taxon>Pseudomonadati</taxon>
        <taxon>Bacteroidota</taxon>
        <taxon>Flavobacteriia</taxon>
        <taxon>Flavobacteriales</taxon>
        <taxon>Weeksellaceae</taxon>
        <taxon>Chryseobacterium group</taxon>
        <taxon>Halpernia</taxon>
    </lineage>
</organism>
<dbReference type="Pfam" id="PF14552">
    <property type="entry name" value="Tautomerase_2"/>
    <property type="match status" value="1"/>
</dbReference>
<protein>
    <submittedName>
        <fullName evidence="1">Tautomerase enzyme</fullName>
    </submittedName>
</protein>
<dbReference type="STRING" id="1125876.SAMN05443292_1419"/>
<dbReference type="AlphaFoldDB" id="A0A1I3FJ84"/>
<dbReference type="EMBL" id="FOQT01000002">
    <property type="protein sequence ID" value="SFI11318.1"/>
    <property type="molecule type" value="Genomic_DNA"/>
</dbReference>
<dbReference type="OrthoDB" id="9804765at2"/>
<keyword evidence="2" id="KW-1185">Reference proteome</keyword>